<keyword evidence="1" id="KW-0418">Kinase</keyword>
<organism evidence="1 2">
    <name type="scientific">Melia azedarach</name>
    <name type="common">Chinaberry tree</name>
    <dbReference type="NCBI Taxonomy" id="155640"/>
    <lineage>
        <taxon>Eukaryota</taxon>
        <taxon>Viridiplantae</taxon>
        <taxon>Streptophyta</taxon>
        <taxon>Embryophyta</taxon>
        <taxon>Tracheophyta</taxon>
        <taxon>Spermatophyta</taxon>
        <taxon>Magnoliopsida</taxon>
        <taxon>eudicotyledons</taxon>
        <taxon>Gunneridae</taxon>
        <taxon>Pentapetalae</taxon>
        <taxon>rosids</taxon>
        <taxon>malvids</taxon>
        <taxon>Sapindales</taxon>
        <taxon>Meliaceae</taxon>
        <taxon>Melia</taxon>
    </lineage>
</organism>
<evidence type="ECO:0000313" key="1">
    <source>
        <dbReference type="EMBL" id="KAJ4715029.1"/>
    </source>
</evidence>
<keyword evidence="1" id="KW-0808">Transferase</keyword>
<keyword evidence="1" id="KW-0675">Receptor</keyword>
<dbReference type="EMBL" id="CM051400">
    <property type="protein sequence ID" value="KAJ4715029.1"/>
    <property type="molecule type" value="Genomic_DNA"/>
</dbReference>
<gene>
    <name evidence="1" type="ORF">OWV82_013428</name>
</gene>
<accession>A0ACC1XU92</accession>
<dbReference type="Proteomes" id="UP001164539">
    <property type="component" value="Chromosome 7"/>
</dbReference>
<reference evidence="1 2" key="1">
    <citation type="journal article" date="2023" name="Science">
        <title>Complex scaffold remodeling in plant triterpene biosynthesis.</title>
        <authorList>
            <person name="De La Pena R."/>
            <person name="Hodgson H."/>
            <person name="Liu J.C."/>
            <person name="Stephenson M.J."/>
            <person name="Martin A.C."/>
            <person name="Owen C."/>
            <person name="Harkess A."/>
            <person name="Leebens-Mack J."/>
            <person name="Jimenez L.E."/>
            <person name="Osbourn A."/>
            <person name="Sattely E.S."/>
        </authorList>
    </citation>
    <scope>NUCLEOTIDE SEQUENCE [LARGE SCALE GENOMIC DNA]</scope>
    <source>
        <strain evidence="2">cv. JPN11</strain>
        <tissue evidence="1">Leaf</tissue>
    </source>
</reference>
<keyword evidence="2" id="KW-1185">Reference proteome</keyword>
<evidence type="ECO:0000313" key="2">
    <source>
        <dbReference type="Proteomes" id="UP001164539"/>
    </source>
</evidence>
<proteinExistence type="predicted"/>
<sequence length="620" mass="68618">MSNMDFLSYISVFTLFIICFWSLIQAQQPYIGLDTTACFRFDNTNSALGYSCNGLNRSCQAYLIFRSISPYDTVASISKLLASDPAQLSKINSVSETATFENNKVVIVPVNCSCSGQHYQVNTTYVVEKGDTYLLIANNTFQGLSTCQAIQDQRSNVSNFGVGSRVLVPLRCACPTKNQTDSGVHYLLSYLVKQGDSVGQISKRFGVDTGRTLAANGLSFQNTIIQPFTTLLVPLEKPPSSSQTKETLPTPSSLTSPPPPPPPPDSSSNDSSKKTWIYVVVGVLTGIVLTLIFGTIIFHIFFRERNKKEPDSSTVSISFEACEKPVNKKLDEESQDFIESLSDIAQSLKVYSFRELESATENFSSSCWIEGSVYRGKVNGHFAAIKKVNGDVSEEINLLNKINHSNLIRLSGVCFNDGNWYLVYEYAVNGSLNDWIYGNNGEKFLNWAQRIRIALDVAEGLNYLHSFTSPPHIHKDIKSSNVLLDSDFRAKIANFALARQAERQEGEFALTSHIVGTKGYIAPEYLENGLVSTKLDVYAFGVLMLEMLTGKEAAALYTEENVHLSDVLNPLLNKNDEEESLKHFIDPSMQGIYPSEIAILVIKLIDSCLKKAPDRSTNHG</sequence>
<comment type="caution">
    <text evidence="1">The sequence shown here is derived from an EMBL/GenBank/DDBJ whole genome shotgun (WGS) entry which is preliminary data.</text>
</comment>
<name>A0ACC1XU92_MELAZ</name>
<protein>
    <submittedName>
        <fullName evidence="1">LysM receptor kinase</fullName>
    </submittedName>
</protein>